<name>A0AAP2GKZ1_9BACT</name>
<proteinExistence type="inferred from homology"/>
<dbReference type="CDD" id="cd06782">
    <property type="entry name" value="cpPDZ_CPP-like"/>
    <property type="match status" value="1"/>
</dbReference>
<evidence type="ECO:0000313" key="8">
    <source>
        <dbReference type="EMBL" id="MBT1689573.1"/>
    </source>
</evidence>
<dbReference type="GO" id="GO:0008236">
    <property type="term" value="F:serine-type peptidase activity"/>
    <property type="evidence" value="ECO:0007669"/>
    <property type="project" value="UniProtKB-KW"/>
</dbReference>
<dbReference type="InterPro" id="IPR001478">
    <property type="entry name" value="PDZ"/>
</dbReference>
<dbReference type="CDD" id="cd07560">
    <property type="entry name" value="Peptidase_S41_CPP"/>
    <property type="match status" value="1"/>
</dbReference>
<dbReference type="GO" id="GO:0006508">
    <property type="term" value="P:proteolysis"/>
    <property type="evidence" value="ECO:0007669"/>
    <property type="project" value="UniProtKB-KW"/>
</dbReference>
<dbReference type="InterPro" id="IPR004447">
    <property type="entry name" value="Peptidase_S41A"/>
</dbReference>
<evidence type="ECO:0000256" key="4">
    <source>
        <dbReference type="ARBA" id="ARBA00022825"/>
    </source>
</evidence>
<accession>A0AAP2GKZ1</accession>
<dbReference type="InterPro" id="IPR005151">
    <property type="entry name" value="Tail-specific_protease"/>
</dbReference>
<feature type="domain" description="PDZ" evidence="6">
    <location>
        <begin position="94"/>
        <end position="165"/>
    </location>
</feature>
<keyword evidence="9" id="KW-1185">Reference proteome</keyword>
<dbReference type="AlphaFoldDB" id="A0AAP2GKZ1"/>
<evidence type="ECO:0000256" key="1">
    <source>
        <dbReference type="ARBA" id="ARBA00009179"/>
    </source>
</evidence>
<dbReference type="EMBL" id="JAHESC010000043">
    <property type="protein sequence ID" value="MBT1689573.1"/>
    <property type="molecule type" value="Genomic_DNA"/>
</dbReference>
<sequence length="549" mass="61774">MWRRYSWLILLTTAVVALVAFRKPAERYFDVAKSLDIFATLFKEVNAYYVDEIEPQKLIRKSIDGMLESLDPYTDYIPEDEIESFRISTTGQYGGVGALIGIINKKTTITFPYKNFPAYLAGVKVGDEIVSVDGHLVKGKTTSEVSAWMKGKPKTEVEIRIHRYGLKDDLVFKIRREKIAVSNLAYTGMLEPGIGYIRLDDFTPGASREVGEALTALKAQGAKKIILDLRENPGGLLHEAVNIVNLFVPRGQEVVSTKGKVEDWNKTYRTLNNPLDTEIPMVVLVSEGSASASEIVAGSLQDYDRAVLIGKKTFGKGLVQTTRPLTYNAQLKVTTAKYYIPSGRCIQALDYTHRKDDGTVTRVADSLKREFTTRNGRKVYDGAGLDPDVEVEFDPLGRVTAALINSGLVFEFASRYCAYNPHMPDLKTFRLSENDYAEFSALLKEFKFVYDMPLEENAKHLAETARKERYYRELEGPLNTLRGKIEAGKNSDLVRFKKEIMQVLEEQIAFHYTQNEGQALNSLPRDKAVLEAQKLLNNPVAYQKILSPK</sequence>
<gene>
    <name evidence="8" type="ORF">KK078_23620</name>
</gene>
<dbReference type="SMART" id="SM00228">
    <property type="entry name" value="PDZ"/>
    <property type="match status" value="1"/>
</dbReference>
<dbReference type="RefSeq" id="WP_254092794.1">
    <property type="nucleotide sequence ID" value="NZ_JAHESC010000043.1"/>
</dbReference>
<keyword evidence="3 5" id="KW-0378">Hydrolase</keyword>
<dbReference type="InterPro" id="IPR029045">
    <property type="entry name" value="ClpP/crotonase-like_dom_sf"/>
</dbReference>
<evidence type="ECO:0000313" key="9">
    <source>
        <dbReference type="Proteomes" id="UP001319180"/>
    </source>
</evidence>
<evidence type="ECO:0000256" key="5">
    <source>
        <dbReference type="RuleBase" id="RU004404"/>
    </source>
</evidence>
<dbReference type="Gene3D" id="3.90.226.10">
    <property type="entry name" value="2-enoyl-CoA Hydratase, Chain A, domain 1"/>
    <property type="match status" value="1"/>
</dbReference>
<evidence type="ECO:0000256" key="3">
    <source>
        <dbReference type="ARBA" id="ARBA00022801"/>
    </source>
</evidence>
<dbReference type="SUPFAM" id="SSF50156">
    <property type="entry name" value="PDZ domain-like"/>
    <property type="match status" value="1"/>
</dbReference>
<dbReference type="NCBIfam" id="TIGR00225">
    <property type="entry name" value="prc"/>
    <property type="match status" value="1"/>
</dbReference>
<dbReference type="Gene3D" id="2.30.42.10">
    <property type="match status" value="1"/>
</dbReference>
<dbReference type="PANTHER" id="PTHR32060">
    <property type="entry name" value="TAIL-SPECIFIC PROTEASE"/>
    <property type="match status" value="1"/>
</dbReference>
<organism evidence="8 9">
    <name type="scientific">Dawidia soli</name>
    <dbReference type="NCBI Taxonomy" id="2782352"/>
    <lineage>
        <taxon>Bacteria</taxon>
        <taxon>Pseudomonadati</taxon>
        <taxon>Bacteroidota</taxon>
        <taxon>Cytophagia</taxon>
        <taxon>Cytophagales</taxon>
        <taxon>Chryseotaleaceae</taxon>
        <taxon>Dawidia</taxon>
    </lineage>
</organism>
<evidence type="ECO:0000259" key="7">
    <source>
        <dbReference type="SMART" id="SM00245"/>
    </source>
</evidence>
<reference evidence="8 9" key="1">
    <citation type="submission" date="2021-05" db="EMBL/GenBank/DDBJ databases">
        <title>A Polyphasic approach of four new species of the genus Ohtaekwangia: Ohtaekwangia histidinii sp. nov., Ohtaekwangia cretensis sp. nov., Ohtaekwangia indiensis sp. nov., Ohtaekwangia reichenbachii sp. nov. from diverse environment.</title>
        <authorList>
            <person name="Octaviana S."/>
        </authorList>
    </citation>
    <scope>NUCLEOTIDE SEQUENCE [LARGE SCALE GENOMIC DNA]</scope>
    <source>
        <strain evidence="8 9">PWU37</strain>
    </source>
</reference>
<feature type="domain" description="Tail specific protease" evidence="7">
    <location>
        <begin position="167"/>
        <end position="354"/>
    </location>
</feature>
<evidence type="ECO:0000259" key="6">
    <source>
        <dbReference type="SMART" id="SM00228"/>
    </source>
</evidence>
<dbReference type="InterPro" id="IPR036034">
    <property type="entry name" value="PDZ_sf"/>
</dbReference>
<dbReference type="Pfam" id="PF17820">
    <property type="entry name" value="PDZ_6"/>
    <property type="match status" value="1"/>
</dbReference>
<dbReference type="Pfam" id="PF03572">
    <property type="entry name" value="Peptidase_S41"/>
    <property type="match status" value="1"/>
</dbReference>
<dbReference type="GO" id="GO:0030288">
    <property type="term" value="C:outer membrane-bounded periplasmic space"/>
    <property type="evidence" value="ECO:0007669"/>
    <property type="project" value="TreeGrafter"/>
</dbReference>
<comment type="caution">
    <text evidence="8">The sequence shown here is derived from an EMBL/GenBank/DDBJ whole genome shotgun (WGS) entry which is preliminary data.</text>
</comment>
<dbReference type="InterPro" id="IPR041489">
    <property type="entry name" value="PDZ_6"/>
</dbReference>
<dbReference type="Gene3D" id="3.30.750.44">
    <property type="match status" value="1"/>
</dbReference>
<evidence type="ECO:0000256" key="2">
    <source>
        <dbReference type="ARBA" id="ARBA00022670"/>
    </source>
</evidence>
<dbReference type="GO" id="GO:0007165">
    <property type="term" value="P:signal transduction"/>
    <property type="evidence" value="ECO:0007669"/>
    <property type="project" value="TreeGrafter"/>
</dbReference>
<dbReference type="SUPFAM" id="SSF52096">
    <property type="entry name" value="ClpP/crotonase"/>
    <property type="match status" value="1"/>
</dbReference>
<keyword evidence="4 5" id="KW-0720">Serine protease</keyword>
<dbReference type="Proteomes" id="UP001319180">
    <property type="component" value="Unassembled WGS sequence"/>
</dbReference>
<comment type="similarity">
    <text evidence="1 5">Belongs to the peptidase S41A family.</text>
</comment>
<dbReference type="PANTHER" id="PTHR32060:SF30">
    <property type="entry name" value="CARBOXY-TERMINAL PROCESSING PROTEASE CTPA"/>
    <property type="match status" value="1"/>
</dbReference>
<dbReference type="SMART" id="SM00245">
    <property type="entry name" value="TSPc"/>
    <property type="match status" value="1"/>
</dbReference>
<protein>
    <submittedName>
        <fullName evidence="8">S41 family peptidase</fullName>
    </submittedName>
</protein>
<dbReference type="GO" id="GO:0004175">
    <property type="term" value="F:endopeptidase activity"/>
    <property type="evidence" value="ECO:0007669"/>
    <property type="project" value="TreeGrafter"/>
</dbReference>
<keyword evidence="2 5" id="KW-0645">Protease</keyword>